<protein>
    <submittedName>
        <fullName evidence="1">Uncharacterized protein</fullName>
    </submittedName>
</protein>
<proteinExistence type="predicted"/>
<comment type="caution">
    <text evidence="1">The sequence shown here is derived from an EMBL/GenBank/DDBJ whole genome shotgun (WGS) entry which is preliminary data.</text>
</comment>
<dbReference type="Proteomes" id="UP001150581">
    <property type="component" value="Unassembled WGS sequence"/>
</dbReference>
<name>A0ACC1I236_9FUNG</name>
<gene>
    <name evidence="1" type="ORF">LPJ66_010121</name>
</gene>
<feature type="non-terminal residue" evidence="1">
    <location>
        <position position="295"/>
    </location>
</feature>
<keyword evidence="2" id="KW-1185">Reference proteome</keyword>
<dbReference type="EMBL" id="JANBPG010002535">
    <property type="protein sequence ID" value="KAJ1885431.1"/>
    <property type="molecule type" value="Genomic_DNA"/>
</dbReference>
<organism evidence="1 2">
    <name type="scientific">Kickxella alabastrina</name>
    <dbReference type="NCBI Taxonomy" id="61397"/>
    <lineage>
        <taxon>Eukaryota</taxon>
        <taxon>Fungi</taxon>
        <taxon>Fungi incertae sedis</taxon>
        <taxon>Zoopagomycota</taxon>
        <taxon>Kickxellomycotina</taxon>
        <taxon>Kickxellomycetes</taxon>
        <taxon>Kickxellales</taxon>
        <taxon>Kickxellaceae</taxon>
        <taxon>Kickxella</taxon>
    </lineage>
</organism>
<reference evidence="1" key="1">
    <citation type="submission" date="2022-07" db="EMBL/GenBank/DDBJ databases">
        <title>Phylogenomic reconstructions and comparative analyses of Kickxellomycotina fungi.</title>
        <authorList>
            <person name="Reynolds N.K."/>
            <person name="Stajich J.E."/>
            <person name="Barry K."/>
            <person name="Grigoriev I.V."/>
            <person name="Crous P."/>
            <person name="Smith M.E."/>
        </authorList>
    </citation>
    <scope>NUCLEOTIDE SEQUENCE</scope>
    <source>
        <strain evidence="1">Benny 63K</strain>
    </source>
</reference>
<evidence type="ECO:0000313" key="2">
    <source>
        <dbReference type="Proteomes" id="UP001150581"/>
    </source>
</evidence>
<accession>A0ACC1I236</accession>
<evidence type="ECO:0000313" key="1">
    <source>
        <dbReference type="EMBL" id="KAJ1885431.1"/>
    </source>
</evidence>
<sequence length="295" mass="33260">MISMQCKMIANMLRRSRDASGMALDSRQDTGTPDGGEAVEMLNSAMSSLSSTMRHVSGEYSEPTSASRKRPRIRPYGDDQYALGRMDAMASHTTPPAVKRRGRPPRDYGDELGPAFAMYASEVFGKTAQAMHERSSKTEVLRAVWDSWWLSAQGLKDKYLALARHETVVNETNMLEMLVDYPLPSDAAAIQASHRQPPFSAHSQHQQQPHYHSQQPYQPQPQPQAQLPMPQRHQSHDQAQGHARLPMHSQPHSHSESHSPEPEADAFDAFLREQIPLLRSKVPDWSEAEIHRRLT</sequence>